<dbReference type="EMBL" id="APBN01000011">
    <property type="protein sequence ID" value="EMT50878.1"/>
    <property type="molecule type" value="Genomic_DNA"/>
</dbReference>
<evidence type="ECO:0000313" key="5">
    <source>
        <dbReference type="Proteomes" id="UP000012081"/>
    </source>
</evidence>
<dbReference type="Proteomes" id="UP000012081">
    <property type="component" value="Unassembled WGS sequence"/>
</dbReference>
<keyword evidence="2" id="KW-1133">Transmembrane helix</keyword>
<evidence type="ECO:0000259" key="3">
    <source>
        <dbReference type="Pfam" id="PF09335"/>
    </source>
</evidence>
<keyword evidence="2" id="KW-0472">Membrane</keyword>
<dbReference type="PANTHER" id="PTHR42709:SF9">
    <property type="entry name" value="ALKALINE PHOSPHATASE LIKE PROTEIN"/>
    <property type="match status" value="1"/>
</dbReference>
<protein>
    <recommendedName>
        <fullName evidence="3">VTT domain-containing protein</fullName>
    </recommendedName>
</protein>
<name>M8DBU3_9BACL</name>
<evidence type="ECO:0000256" key="1">
    <source>
        <dbReference type="ARBA" id="ARBA00010792"/>
    </source>
</evidence>
<dbReference type="Pfam" id="PF09335">
    <property type="entry name" value="VTT_dom"/>
    <property type="match status" value="1"/>
</dbReference>
<keyword evidence="2" id="KW-0812">Transmembrane</keyword>
<accession>M8DBU3</accession>
<gene>
    <name evidence="4" type="ORF">I532_19771</name>
</gene>
<proteinExistence type="inferred from homology"/>
<dbReference type="AlphaFoldDB" id="M8DBU3"/>
<dbReference type="InterPro" id="IPR051311">
    <property type="entry name" value="DedA_domain"/>
</dbReference>
<keyword evidence="5" id="KW-1185">Reference proteome</keyword>
<sequence length="184" mass="20699">MALGIVGLPIPDEILLTYIGYNVFQGSLHFLLSLLSACAGASTGITVSYFIGNKLGLPFLRKVGPKLHITDKRIERTNGLFQTFGPYLLLVGYFIPGVRHLTAYMAGMSGMEFRRFAPFAYCGAFIWSITFLLLGFGLGEKWYLVKAYIHRYGLYVFSLLALIVITVLVISKWKQIRQTRDRTD</sequence>
<comment type="similarity">
    <text evidence="1">Belongs to the DedA family.</text>
</comment>
<dbReference type="PANTHER" id="PTHR42709">
    <property type="entry name" value="ALKALINE PHOSPHATASE LIKE PROTEIN"/>
    <property type="match status" value="1"/>
</dbReference>
<feature type="transmembrane region" description="Helical" evidence="2">
    <location>
        <begin position="30"/>
        <end position="51"/>
    </location>
</feature>
<dbReference type="GO" id="GO:0005886">
    <property type="term" value="C:plasma membrane"/>
    <property type="evidence" value="ECO:0007669"/>
    <property type="project" value="TreeGrafter"/>
</dbReference>
<feature type="transmembrane region" description="Helical" evidence="2">
    <location>
        <begin position="87"/>
        <end position="107"/>
    </location>
</feature>
<reference evidence="4 5" key="1">
    <citation type="submission" date="2013-03" db="EMBL/GenBank/DDBJ databases">
        <title>Assembly of a new bacterial strain Brevibacillus borstelensis AK1.</title>
        <authorList>
            <person name="Rajan I."/>
            <person name="PoliReddy D."/>
            <person name="Sugumar T."/>
            <person name="Rathinam K."/>
            <person name="Alqarawi S."/>
            <person name="Khalil A.B."/>
            <person name="Sivakumar N."/>
        </authorList>
    </citation>
    <scope>NUCLEOTIDE SEQUENCE [LARGE SCALE GENOMIC DNA]</scope>
    <source>
        <strain evidence="4 5">AK1</strain>
    </source>
</reference>
<feature type="domain" description="VTT" evidence="3">
    <location>
        <begin position="10"/>
        <end position="135"/>
    </location>
</feature>
<comment type="caution">
    <text evidence="4">The sequence shown here is derived from an EMBL/GenBank/DDBJ whole genome shotgun (WGS) entry which is preliminary data.</text>
</comment>
<feature type="transmembrane region" description="Helical" evidence="2">
    <location>
        <begin position="151"/>
        <end position="170"/>
    </location>
</feature>
<organism evidence="4 5">
    <name type="scientific">Brevibacillus borstelensis AK1</name>
    <dbReference type="NCBI Taxonomy" id="1300222"/>
    <lineage>
        <taxon>Bacteria</taxon>
        <taxon>Bacillati</taxon>
        <taxon>Bacillota</taxon>
        <taxon>Bacilli</taxon>
        <taxon>Bacillales</taxon>
        <taxon>Paenibacillaceae</taxon>
        <taxon>Brevibacillus</taxon>
    </lineage>
</organism>
<evidence type="ECO:0000313" key="4">
    <source>
        <dbReference type="EMBL" id="EMT50878.1"/>
    </source>
</evidence>
<evidence type="ECO:0000256" key="2">
    <source>
        <dbReference type="SAM" id="Phobius"/>
    </source>
</evidence>
<feature type="transmembrane region" description="Helical" evidence="2">
    <location>
        <begin position="119"/>
        <end position="139"/>
    </location>
</feature>
<dbReference type="InterPro" id="IPR032816">
    <property type="entry name" value="VTT_dom"/>
</dbReference>
<dbReference type="RefSeq" id="WP_003390398.1">
    <property type="nucleotide sequence ID" value="NZ_APBN01000011.1"/>
</dbReference>
<dbReference type="PATRIC" id="fig|1300222.3.peg.4150"/>